<dbReference type="KEGG" id="glz:GLAREA_01350"/>
<gene>
    <name evidence="2" type="ORF">GLAREA_01350</name>
</gene>
<reference evidence="2 3" key="1">
    <citation type="journal article" date="2013" name="BMC Genomics">
        <title>Genomics-driven discovery of the pneumocandin biosynthetic gene cluster in the fungus Glarea lozoyensis.</title>
        <authorList>
            <person name="Chen L."/>
            <person name="Yue Q."/>
            <person name="Zhang X."/>
            <person name="Xiang M."/>
            <person name="Wang C."/>
            <person name="Li S."/>
            <person name="Che Y."/>
            <person name="Ortiz-Lopez F.J."/>
            <person name="Bills G.F."/>
            <person name="Liu X."/>
            <person name="An Z."/>
        </authorList>
    </citation>
    <scope>NUCLEOTIDE SEQUENCE [LARGE SCALE GENOMIC DNA]</scope>
    <source>
        <strain evidence="3">ATCC 20868 / MF5171</strain>
    </source>
</reference>
<evidence type="ECO:0000256" key="1">
    <source>
        <dbReference type="SAM" id="MobiDB-lite"/>
    </source>
</evidence>
<protein>
    <submittedName>
        <fullName evidence="2">Uncharacterized protein</fullName>
    </submittedName>
</protein>
<dbReference type="Proteomes" id="UP000016922">
    <property type="component" value="Unassembled WGS sequence"/>
</dbReference>
<proteinExistence type="predicted"/>
<dbReference type="AlphaFoldDB" id="S3DFM0"/>
<feature type="region of interest" description="Disordered" evidence="1">
    <location>
        <begin position="1"/>
        <end position="47"/>
    </location>
</feature>
<name>S3DFM0_GLAL2</name>
<dbReference type="GeneID" id="19460408"/>
<evidence type="ECO:0000313" key="2">
    <source>
        <dbReference type="EMBL" id="EPE25438.1"/>
    </source>
</evidence>
<dbReference type="RefSeq" id="XP_008086757.1">
    <property type="nucleotide sequence ID" value="XM_008088566.1"/>
</dbReference>
<dbReference type="HOGENOM" id="CLU_1970781_0_0_1"/>
<feature type="compositionally biased region" description="Basic and acidic residues" evidence="1">
    <location>
        <begin position="24"/>
        <end position="36"/>
    </location>
</feature>
<keyword evidence="3" id="KW-1185">Reference proteome</keyword>
<sequence length="127" mass="14588">MFGSNRSSSWATTPRCPSPPQHPEVLRERSITDRKPYTQLDEQTYRAEASLRYPPDGYSVLPKKRVRVGSQRKMIGGGDNRDWAPDIQNSRNKFKADQDAYKQYHPQYQATIQTLKISEAERGVTAM</sequence>
<accession>S3DFM0</accession>
<dbReference type="EMBL" id="KE145371">
    <property type="protein sequence ID" value="EPE25438.1"/>
    <property type="molecule type" value="Genomic_DNA"/>
</dbReference>
<organism evidence="2 3">
    <name type="scientific">Glarea lozoyensis (strain ATCC 20868 / MF5171)</name>
    <dbReference type="NCBI Taxonomy" id="1116229"/>
    <lineage>
        <taxon>Eukaryota</taxon>
        <taxon>Fungi</taxon>
        <taxon>Dikarya</taxon>
        <taxon>Ascomycota</taxon>
        <taxon>Pezizomycotina</taxon>
        <taxon>Leotiomycetes</taxon>
        <taxon>Helotiales</taxon>
        <taxon>Helotiaceae</taxon>
        <taxon>Glarea</taxon>
    </lineage>
</organism>
<evidence type="ECO:0000313" key="3">
    <source>
        <dbReference type="Proteomes" id="UP000016922"/>
    </source>
</evidence>
<feature type="compositionally biased region" description="Polar residues" evidence="1">
    <location>
        <begin position="1"/>
        <end position="12"/>
    </location>
</feature>